<evidence type="ECO:0000256" key="2">
    <source>
        <dbReference type="ARBA" id="ARBA00023136"/>
    </source>
</evidence>
<dbReference type="SUPFAM" id="SSF56935">
    <property type="entry name" value="Porins"/>
    <property type="match status" value="1"/>
</dbReference>
<feature type="non-terminal residue" evidence="4">
    <location>
        <position position="1"/>
    </location>
</feature>
<dbReference type="AlphaFoldDB" id="X0ZIN0"/>
<evidence type="ECO:0008006" key="5">
    <source>
        <dbReference type="Google" id="ProtNLM"/>
    </source>
</evidence>
<gene>
    <name evidence="4" type="ORF">S01H4_10963</name>
</gene>
<dbReference type="Gene3D" id="2.40.170.20">
    <property type="entry name" value="TonB-dependent receptor, beta-barrel domain"/>
    <property type="match status" value="1"/>
</dbReference>
<evidence type="ECO:0000256" key="3">
    <source>
        <dbReference type="ARBA" id="ARBA00023237"/>
    </source>
</evidence>
<name>X0ZIN0_9ZZZZ</name>
<evidence type="ECO:0000313" key="4">
    <source>
        <dbReference type="EMBL" id="GAG69470.1"/>
    </source>
</evidence>
<organism evidence="4">
    <name type="scientific">marine sediment metagenome</name>
    <dbReference type="NCBI Taxonomy" id="412755"/>
    <lineage>
        <taxon>unclassified sequences</taxon>
        <taxon>metagenomes</taxon>
        <taxon>ecological metagenomes</taxon>
    </lineage>
</organism>
<keyword evidence="2" id="KW-0472">Membrane</keyword>
<sequence length="96" mass="11205">EKIPYEPVFEFKAAVGYKRFSPIILFTGLSSSFGIQKRLEEIDIFLINAGVESQFLKNIALRFDVENIFDQRYEIWEGYTEGGVQFYASFRFKATK</sequence>
<reference evidence="4" key="1">
    <citation type="journal article" date="2014" name="Front. Microbiol.">
        <title>High frequency of phylogenetically diverse reductive dehalogenase-homologous genes in deep subseafloor sedimentary metagenomes.</title>
        <authorList>
            <person name="Kawai M."/>
            <person name="Futagami T."/>
            <person name="Toyoda A."/>
            <person name="Takaki Y."/>
            <person name="Nishi S."/>
            <person name="Hori S."/>
            <person name="Arai W."/>
            <person name="Tsubouchi T."/>
            <person name="Morono Y."/>
            <person name="Uchiyama I."/>
            <person name="Ito T."/>
            <person name="Fujiyama A."/>
            <person name="Inagaki F."/>
            <person name="Takami H."/>
        </authorList>
    </citation>
    <scope>NUCLEOTIDE SEQUENCE</scope>
    <source>
        <strain evidence="4">Expedition CK06-06</strain>
    </source>
</reference>
<comment type="caution">
    <text evidence="4">The sequence shown here is derived from an EMBL/GenBank/DDBJ whole genome shotgun (WGS) entry which is preliminary data.</text>
</comment>
<evidence type="ECO:0000256" key="1">
    <source>
        <dbReference type="ARBA" id="ARBA00004442"/>
    </source>
</evidence>
<accession>X0ZIN0</accession>
<dbReference type="EMBL" id="BART01004317">
    <property type="protein sequence ID" value="GAG69470.1"/>
    <property type="molecule type" value="Genomic_DNA"/>
</dbReference>
<keyword evidence="3" id="KW-0998">Cell outer membrane</keyword>
<protein>
    <recommendedName>
        <fullName evidence="5">TonB-dependent receptor-like beta-barrel domain-containing protein</fullName>
    </recommendedName>
</protein>
<proteinExistence type="predicted"/>
<dbReference type="GO" id="GO:0009279">
    <property type="term" value="C:cell outer membrane"/>
    <property type="evidence" value="ECO:0007669"/>
    <property type="project" value="UniProtKB-SubCell"/>
</dbReference>
<comment type="subcellular location">
    <subcellularLocation>
        <location evidence="1">Cell outer membrane</location>
    </subcellularLocation>
</comment>
<dbReference type="InterPro" id="IPR036942">
    <property type="entry name" value="Beta-barrel_TonB_sf"/>
</dbReference>